<dbReference type="Gene3D" id="3.40.50.1580">
    <property type="entry name" value="Nucleoside phosphorylase domain"/>
    <property type="match status" value="1"/>
</dbReference>
<protein>
    <submittedName>
        <fullName evidence="2">Putative Adenosylhomocysteine nucleosidase</fullName>
        <ecNumber evidence="2">3.2.2.9</ecNumber>
    </submittedName>
</protein>
<dbReference type="GO" id="GO:0019284">
    <property type="term" value="P:L-methionine salvage from S-adenosylmethionine"/>
    <property type="evidence" value="ECO:0007669"/>
    <property type="project" value="TreeGrafter"/>
</dbReference>
<evidence type="ECO:0000259" key="1">
    <source>
        <dbReference type="Pfam" id="PF01048"/>
    </source>
</evidence>
<dbReference type="Proteomes" id="UP000032803">
    <property type="component" value="Chromosome I"/>
</dbReference>
<dbReference type="KEGG" id="lha:LHA_2565"/>
<dbReference type="CDD" id="cd09008">
    <property type="entry name" value="MTAN"/>
    <property type="match status" value="1"/>
</dbReference>
<dbReference type="GO" id="GO:0008782">
    <property type="term" value="F:adenosylhomocysteine nucleosidase activity"/>
    <property type="evidence" value="ECO:0007669"/>
    <property type="project" value="UniProtKB-EC"/>
</dbReference>
<dbReference type="GO" id="GO:0005829">
    <property type="term" value="C:cytosol"/>
    <property type="evidence" value="ECO:0007669"/>
    <property type="project" value="TreeGrafter"/>
</dbReference>
<dbReference type="Pfam" id="PF01048">
    <property type="entry name" value="PNP_UDP_1"/>
    <property type="match status" value="1"/>
</dbReference>
<reference evidence="3" key="1">
    <citation type="submission" date="2014-09" db="EMBL/GenBank/DDBJ databases">
        <authorList>
            <person name="Gomez-Valero L."/>
        </authorList>
    </citation>
    <scope>NUCLEOTIDE SEQUENCE [LARGE SCALE GENOMIC DNA]</scope>
    <source>
        <strain evidence="3">ATCC35250</strain>
    </source>
</reference>
<name>A0A0A8UVN6_LEGHA</name>
<evidence type="ECO:0000313" key="2">
    <source>
        <dbReference type="EMBL" id="CEK11571.1"/>
    </source>
</evidence>
<dbReference type="InterPro" id="IPR000845">
    <property type="entry name" value="Nucleoside_phosphorylase_d"/>
</dbReference>
<organism evidence="2 3">
    <name type="scientific">Legionella hackeliae</name>
    <dbReference type="NCBI Taxonomy" id="449"/>
    <lineage>
        <taxon>Bacteria</taxon>
        <taxon>Pseudomonadati</taxon>
        <taxon>Pseudomonadota</taxon>
        <taxon>Gammaproteobacteria</taxon>
        <taxon>Legionellales</taxon>
        <taxon>Legionellaceae</taxon>
        <taxon>Legionella</taxon>
    </lineage>
</organism>
<feature type="domain" description="Nucleoside phosphorylase" evidence="1">
    <location>
        <begin position="65"/>
        <end position="248"/>
    </location>
</feature>
<proteinExistence type="predicted"/>
<evidence type="ECO:0000313" key="3">
    <source>
        <dbReference type="Proteomes" id="UP000032803"/>
    </source>
</evidence>
<keyword evidence="2" id="KW-0378">Hydrolase</keyword>
<dbReference type="GO" id="GO:0009116">
    <property type="term" value="P:nucleoside metabolic process"/>
    <property type="evidence" value="ECO:0007669"/>
    <property type="project" value="InterPro"/>
</dbReference>
<dbReference type="InterPro" id="IPR035994">
    <property type="entry name" value="Nucleoside_phosphorylase_sf"/>
</dbReference>
<accession>A0A0A8UVN6</accession>
<dbReference type="EC" id="3.2.2.9" evidence="2"/>
<dbReference type="EMBL" id="LN681225">
    <property type="protein sequence ID" value="CEK11571.1"/>
    <property type="molecule type" value="Genomic_DNA"/>
</dbReference>
<dbReference type="AlphaFoldDB" id="A0A0A8UVN6"/>
<dbReference type="SUPFAM" id="SSF53167">
    <property type="entry name" value="Purine and uridine phosphorylases"/>
    <property type="match status" value="1"/>
</dbReference>
<dbReference type="GO" id="GO:0008930">
    <property type="term" value="F:methylthioadenosine nucleosidase activity"/>
    <property type="evidence" value="ECO:0007669"/>
    <property type="project" value="TreeGrafter"/>
</dbReference>
<dbReference type="PANTHER" id="PTHR46832">
    <property type="entry name" value="5'-METHYLTHIOADENOSINE/S-ADENOSYLHOMOCYSTEINE NUCLEOSIDASE"/>
    <property type="match status" value="1"/>
</dbReference>
<dbReference type="HOGENOM" id="CLU_955778_0_0_6"/>
<keyword evidence="3" id="KW-1185">Reference proteome</keyword>
<sequence>MNKFCQGLGMSFRRALFEKSLIVTLIVIFWSSSGNAQSDACLGKPVFVIETATVSECSRLLTIIAPYQKFQKEGITYYCGRFKGYPVLLTSTGIGEVYAAATNTLLISTYHPKFILFVGIAGKLTPQLKYGDVVVGSEVYQVQHLDMSIERVNRVNPNTGLVYSPLLKPKSEIIEFVKTFPSFKNFSVFLGRIATTNTYPESKTLIRDILKTGSKAVAMEDYAIIATCELLNANCLTVRAISDNPQKILIMDNENRYCISASERASAMDNLVSFVKVFLDKWLQVKGNLGS</sequence>
<gene>
    <name evidence="2" type="ORF">LHA_2565</name>
</gene>
<dbReference type="PANTHER" id="PTHR46832:SF1">
    <property type="entry name" value="5'-METHYLTHIOADENOSINE_S-ADENOSYLHOMOCYSTEINE NUCLEOSIDASE"/>
    <property type="match status" value="1"/>
</dbReference>
<dbReference type="STRING" id="449.LHA_2565"/>
<keyword evidence="2" id="KW-0326">Glycosidase</keyword>